<accession>A0A5Q8BM21</accession>
<dbReference type="InterPro" id="IPR020843">
    <property type="entry name" value="ER"/>
</dbReference>
<reference evidence="2 3" key="1">
    <citation type="journal article" date="2018" name="Genome Announc.">
        <title>Draft Genome Sequence of Lactobacillus paracasei DUP 13076, Which Exhibits Potent Antipathogenic Effects against Salmonella enterica Serovars Enteritidis, Typhimurium, and Heidelberg.</title>
        <authorList>
            <person name="Muyyarikkandy M.S."/>
            <person name="Alqahtani F.H."/>
            <person name="Mandoiu I."/>
            <person name="Amalaradjou M.A."/>
        </authorList>
    </citation>
    <scope>NUCLEOTIDE SEQUENCE [LARGE SCALE GENOMIC DNA]</scope>
    <source>
        <strain evidence="2 3">DUP 13076</strain>
    </source>
</reference>
<dbReference type="AlphaFoldDB" id="A0A5Q8BM21"/>
<dbReference type="SUPFAM" id="SSF51735">
    <property type="entry name" value="NAD(P)-binding Rossmann-fold domains"/>
    <property type="match status" value="1"/>
</dbReference>
<accession>K0MRZ0</accession>
<dbReference type="RefSeq" id="WP_003573031.1">
    <property type="nucleotide sequence ID" value="NC_010999.1"/>
</dbReference>
<dbReference type="GO" id="GO:0016491">
    <property type="term" value="F:oxidoreductase activity"/>
    <property type="evidence" value="ECO:0007669"/>
    <property type="project" value="InterPro"/>
</dbReference>
<dbReference type="InterPro" id="IPR036291">
    <property type="entry name" value="NAD(P)-bd_dom_sf"/>
</dbReference>
<dbReference type="EMBL" id="PKQJ01000032">
    <property type="protein sequence ID" value="PLC45001.1"/>
    <property type="molecule type" value="Genomic_DNA"/>
</dbReference>
<dbReference type="KEGG" id="lcs:LCBD_0141"/>
<comment type="caution">
    <text evidence="2">The sequence shown here is derived from an EMBL/GenBank/DDBJ whole genome shotgun (WGS) entry which is preliminary data.</text>
</comment>
<dbReference type="PANTHER" id="PTHR43677">
    <property type="entry name" value="SHORT-CHAIN DEHYDROGENASE/REDUCTASE"/>
    <property type="match status" value="1"/>
</dbReference>
<dbReference type="KEGG" id="lce:LC2W_0132"/>
<dbReference type="InterPro" id="IPR051397">
    <property type="entry name" value="Zn-ADH-like_protein"/>
</dbReference>
<dbReference type="PANTHER" id="PTHR43677:SF11">
    <property type="entry name" value="ZINC-CONTAINING ALCOHOL DEHYDROGENASE"/>
    <property type="match status" value="1"/>
</dbReference>
<organism evidence="2 3">
    <name type="scientific">Lacticaseibacillus paracasei</name>
    <name type="common">Lactobacillus paracasei</name>
    <dbReference type="NCBI Taxonomy" id="1597"/>
    <lineage>
        <taxon>Bacteria</taxon>
        <taxon>Bacillati</taxon>
        <taxon>Bacillota</taxon>
        <taxon>Bacilli</taxon>
        <taxon>Lactobacillales</taxon>
        <taxon>Lactobacillaceae</taxon>
        <taxon>Lacticaseibacillus</taxon>
    </lineage>
</organism>
<dbReference type="Pfam" id="PF00107">
    <property type="entry name" value="ADH_zinc_N"/>
    <property type="match status" value="1"/>
</dbReference>
<evidence type="ECO:0000259" key="1">
    <source>
        <dbReference type="SMART" id="SM00829"/>
    </source>
</evidence>
<feature type="domain" description="Enoyl reductase (ER)" evidence="1">
    <location>
        <begin position="8"/>
        <end position="288"/>
    </location>
</feature>
<protein>
    <submittedName>
        <fullName evidence="2">NADPH:quinone reductase</fullName>
    </submittedName>
</protein>
<evidence type="ECO:0000313" key="2">
    <source>
        <dbReference type="EMBL" id="PLC45001.1"/>
    </source>
</evidence>
<dbReference type="Gene3D" id="3.40.50.720">
    <property type="entry name" value="NAD(P)-binding Rossmann-like Domain"/>
    <property type="match status" value="1"/>
</dbReference>
<proteinExistence type="predicted"/>
<dbReference type="SMART" id="SM00829">
    <property type="entry name" value="PKS_ER"/>
    <property type="match status" value="1"/>
</dbReference>
<dbReference type="InterPro" id="IPR013149">
    <property type="entry name" value="ADH-like_C"/>
</dbReference>
<name>A0A5Q8BM21_LACPA</name>
<dbReference type="InterPro" id="IPR011032">
    <property type="entry name" value="GroES-like_sf"/>
</dbReference>
<dbReference type="Proteomes" id="UP000234512">
    <property type="component" value="Unassembled WGS sequence"/>
</dbReference>
<dbReference type="Gene3D" id="3.90.180.10">
    <property type="entry name" value="Medium-chain alcohol dehydrogenases, catalytic domain"/>
    <property type="match status" value="1"/>
</dbReference>
<gene>
    <name evidence="2" type="ORF">C0Q90_15185</name>
</gene>
<evidence type="ECO:0000313" key="3">
    <source>
        <dbReference type="Proteomes" id="UP000234512"/>
    </source>
</evidence>
<sequence length="338" mass="35451">MKAAIVTHLDQAPIYGDFPAPKPAPEEALISVLASSVNQRVRSQADGSHYTKTPELPFVPGLDGVGRTSDGQLVYFLTRDPKFGALAEQTVTQQQLMFPLPEDADPAQIAASVNPAMAGWMALHIKAGQVVGKRVLVLGATGAAGTAAVQIAKTMGASHVAAVGRNPDKVAALSDLGADTTVQLDDNIALAALPPADIVLDFLWGAPSATVMMTLLKARRDHAAKLIWIEIGGAAGPTLSLPAAALRSTGLTLVGSGQGSLTLADYQRELPALFTALAAGKFVTPTTVLSLSQVHDHWQDRGAARIVFQPIAHAKGVLVCENAFCHDRGFHDSEKRIK</sequence>
<dbReference type="SUPFAM" id="SSF50129">
    <property type="entry name" value="GroES-like"/>
    <property type="match status" value="1"/>
</dbReference>